<proteinExistence type="inferred from homology"/>
<keyword evidence="2 6" id="KW-0808">Transferase</keyword>
<dbReference type="InterPro" id="IPR053472">
    <property type="entry name" value="DAC_CdaS-like"/>
</dbReference>
<dbReference type="InterPro" id="IPR019457">
    <property type="entry name" value="CdaS_N"/>
</dbReference>
<sequence>MRPFNCNESPLKQAVLDGLNLLSNEIKQSIHLLNNGEDNCILCNLESIKDTLNHIESVAGSFYLKCYLANYTDKFEEIATCMEKLSAQRIGALIVIEREDPLDQLIQKGTDIGAILTPALLESIFYPGSPLHDGAVLIRQNKIISAANFLPMATEIFEGSKFGARHRAAIGLTEHSDALVLVVSEETGKISLALNGNLYPIQTMN</sequence>
<dbReference type="Proteomes" id="UP001208656">
    <property type="component" value="Unassembled WGS sequence"/>
</dbReference>
<comment type="function">
    <text evidence="6">Catalyzes the condensation of 2 ATP molecules into cyclic di-AMP (c-di-AMP), a second messenger used to regulate differing processes in different bacteria.</text>
</comment>
<reference evidence="8 9" key="1">
    <citation type="submission" date="2022-10" db="EMBL/GenBank/DDBJ databases">
        <title>Description of Fervidibacillus gen. nov. in the family Fervidibacillaceae fam. nov. with two species, Fervidibacillus albus sp. nov., and Fervidibacillus halotolerans sp. nov., isolated from tidal flat sediments.</title>
        <authorList>
            <person name="Kwon K.K."/>
            <person name="Yang S.-H."/>
        </authorList>
    </citation>
    <scope>NUCLEOTIDE SEQUENCE [LARGE SCALE GENOMIC DNA]</scope>
    <source>
        <strain evidence="8 9">DSM 23332</strain>
    </source>
</reference>
<comment type="catalytic activity">
    <reaction evidence="1 6">
        <text>2 ATP = 3',3'-c-di-AMP + 2 diphosphate</text>
        <dbReference type="Rhea" id="RHEA:35655"/>
        <dbReference type="ChEBI" id="CHEBI:30616"/>
        <dbReference type="ChEBI" id="CHEBI:33019"/>
        <dbReference type="ChEBI" id="CHEBI:71500"/>
        <dbReference type="EC" id="2.7.7.85"/>
    </reaction>
</comment>
<organism evidence="8 9">
    <name type="scientific">Pallidibacillus thermolactis</name>
    <dbReference type="NCBI Taxonomy" id="251051"/>
    <lineage>
        <taxon>Bacteria</taxon>
        <taxon>Bacillati</taxon>
        <taxon>Bacillota</taxon>
        <taxon>Bacilli</taxon>
        <taxon>Bacillales</taxon>
        <taxon>Bacillaceae</taxon>
        <taxon>Pallidibacillus</taxon>
    </lineage>
</organism>
<dbReference type="GO" id="GO:0106408">
    <property type="term" value="F:diadenylate cyclase activity"/>
    <property type="evidence" value="ECO:0007669"/>
    <property type="project" value="UniProtKB-EC"/>
</dbReference>
<evidence type="ECO:0000256" key="2">
    <source>
        <dbReference type="ARBA" id="ARBA00022679"/>
    </source>
</evidence>
<keyword evidence="6" id="KW-0812">Transmembrane</keyword>
<keyword evidence="3 6" id="KW-0548">Nucleotidyltransferase</keyword>
<keyword evidence="5 6" id="KW-0067">ATP-binding</keyword>
<dbReference type="Pfam" id="PF02457">
    <property type="entry name" value="DAC"/>
    <property type="match status" value="1"/>
</dbReference>
<dbReference type="PANTHER" id="PTHR34185">
    <property type="entry name" value="DIADENYLATE CYCLASE"/>
    <property type="match status" value="1"/>
</dbReference>
<dbReference type="SUPFAM" id="SSF143597">
    <property type="entry name" value="YojJ-like"/>
    <property type="match status" value="1"/>
</dbReference>
<dbReference type="EC" id="2.7.7.85" evidence="6"/>
<keyword evidence="6" id="KW-0472">Membrane</keyword>
<dbReference type="RefSeq" id="WP_263060983.1">
    <property type="nucleotide sequence ID" value="NZ_JAOUSE010000005.1"/>
</dbReference>
<comment type="caution">
    <text evidence="8">The sequence shown here is derived from an EMBL/GenBank/DDBJ whole genome shotgun (WGS) entry which is preliminary data.</text>
</comment>
<evidence type="ECO:0000256" key="4">
    <source>
        <dbReference type="ARBA" id="ARBA00022741"/>
    </source>
</evidence>
<evidence type="ECO:0000256" key="5">
    <source>
        <dbReference type="ARBA" id="ARBA00022840"/>
    </source>
</evidence>
<dbReference type="PROSITE" id="PS51794">
    <property type="entry name" value="DAC"/>
    <property type="match status" value="1"/>
</dbReference>
<keyword evidence="4 6" id="KW-0547">Nucleotide-binding</keyword>
<comment type="subunit">
    <text evidence="6">Probably oligomerizes.</text>
</comment>
<protein>
    <recommendedName>
        <fullName evidence="6">Diadenylate cyclase</fullName>
        <shortName evidence="6">DAC</shortName>
        <ecNumber evidence="6">2.7.7.85</ecNumber>
    </recommendedName>
    <alternativeName>
        <fullName evidence="6">Cyclic-di-AMP synthase</fullName>
        <shortName evidence="6">c-di-AMP synthase</shortName>
    </alternativeName>
</protein>
<comment type="similarity">
    <text evidence="6">Belongs to the adenylate cyclase family. DacB/CdaS subfamily.</text>
</comment>
<dbReference type="PANTHER" id="PTHR34185:SF2">
    <property type="entry name" value="CYCLIC DI-AMP SYNTHASE CDAS"/>
    <property type="match status" value="1"/>
</dbReference>
<keyword evidence="9" id="KW-1185">Reference proteome</keyword>
<feature type="domain" description="DAC" evidence="7">
    <location>
        <begin position="45"/>
        <end position="205"/>
    </location>
</feature>
<dbReference type="InterPro" id="IPR003390">
    <property type="entry name" value="DNA_integrity_scan_DisA_N"/>
</dbReference>
<dbReference type="InterPro" id="IPR034693">
    <property type="entry name" value="CdaS"/>
</dbReference>
<dbReference type="Gene3D" id="3.40.1700.10">
    <property type="entry name" value="DNA integrity scanning protein, DisA, N-terminal domain"/>
    <property type="match status" value="1"/>
</dbReference>
<name>A0ABT2WCQ0_9BACI</name>
<gene>
    <name evidence="8" type="primary">cdaS</name>
    <name evidence="6" type="synonym">dacB</name>
    <name evidence="8" type="ORF">OEV82_03100</name>
</gene>
<evidence type="ECO:0000259" key="7">
    <source>
        <dbReference type="PROSITE" id="PS51794"/>
    </source>
</evidence>
<dbReference type="InterPro" id="IPR036888">
    <property type="entry name" value="DNA_integrity_DisA_N_sf"/>
</dbReference>
<dbReference type="NCBIfam" id="NF038328">
    <property type="entry name" value="c-di-AMP_CdaS"/>
    <property type="match status" value="1"/>
</dbReference>
<evidence type="ECO:0000313" key="8">
    <source>
        <dbReference type="EMBL" id="MCU9593443.1"/>
    </source>
</evidence>
<dbReference type="Gene3D" id="1.10.287.770">
    <property type="entry name" value="YojJ-like"/>
    <property type="match status" value="1"/>
</dbReference>
<evidence type="ECO:0000256" key="1">
    <source>
        <dbReference type="ARBA" id="ARBA00000877"/>
    </source>
</evidence>
<evidence type="ECO:0000313" key="9">
    <source>
        <dbReference type="Proteomes" id="UP001208656"/>
    </source>
</evidence>
<keyword evidence="6" id="KW-1133">Transmembrane helix</keyword>
<accession>A0ABT2WCQ0</accession>
<evidence type="ECO:0000256" key="3">
    <source>
        <dbReference type="ARBA" id="ARBA00022695"/>
    </source>
</evidence>
<dbReference type="EMBL" id="JAOUSE010000005">
    <property type="protein sequence ID" value="MCU9593443.1"/>
    <property type="molecule type" value="Genomic_DNA"/>
</dbReference>
<dbReference type="InterPro" id="IPR050338">
    <property type="entry name" value="DisA"/>
</dbReference>
<evidence type="ECO:0000256" key="6">
    <source>
        <dbReference type="HAMAP-Rule" id="MF_00838"/>
    </source>
</evidence>
<keyword evidence="6" id="KW-1003">Cell membrane</keyword>
<dbReference type="Pfam" id="PF10372">
    <property type="entry name" value="CdaS_N"/>
    <property type="match status" value="1"/>
</dbReference>
<dbReference type="HAMAP" id="MF_00838">
    <property type="entry name" value="DacB"/>
    <property type="match status" value="1"/>
</dbReference>